<comment type="subcellular location">
    <subcellularLocation>
        <location evidence="1">Cell envelope</location>
    </subcellularLocation>
</comment>
<organism evidence="6 7">
    <name type="scientific">Actinomadura barringtoniae</name>
    <dbReference type="NCBI Taxonomy" id="1427535"/>
    <lineage>
        <taxon>Bacteria</taxon>
        <taxon>Bacillati</taxon>
        <taxon>Actinomycetota</taxon>
        <taxon>Actinomycetes</taxon>
        <taxon>Streptosporangiales</taxon>
        <taxon>Thermomonosporaceae</taxon>
        <taxon>Actinomadura</taxon>
    </lineage>
</organism>
<dbReference type="AlphaFoldDB" id="A0A939T3U3"/>
<dbReference type="InterPro" id="IPR050894">
    <property type="entry name" value="EfeM/EfeO_iron_uptake"/>
</dbReference>
<feature type="domain" description="Imelysin-like" evidence="5">
    <location>
        <begin position="145"/>
        <end position="357"/>
    </location>
</feature>
<sequence length="368" mass="38394">MRSSTGLVVLVGGAVLLLAGAGDAATAPRPAAAAPMIQAAVGACGTGWAQPHAGPQTLVVHNGGSTVAEISLLNASGGVLGELEGIGPGTSRSLRVTLGAGTYSFRCADEGAGDPVTGPRTRIGGTEASGPAIVPVTENELYGPTQKYRAYVEDGLKRLIAQTGTLTSAIDGGDLGAARAAWTPAHMSYERLGAAYGTFGDLDEAINGSDSGFHRLERGLWHGEDAAALKGPADQLGKDVRALRGQFADERTDPADLPLRAHEILEDTLRFQLTGKVDFGSHTDLRSVAANLEGTREAVDVLRPVLKNRFAGLAEVDDWMDRLDKQLKGRSSLGDLSREERERLDGTVGKLVELLASVATIAEPRRTS</sequence>
<dbReference type="Proteomes" id="UP000669179">
    <property type="component" value="Unassembled WGS sequence"/>
</dbReference>
<dbReference type="InterPro" id="IPR018976">
    <property type="entry name" value="Imelysin-like"/>
</dbReference>
<protein>
    <submittedName>
        <fullName evidence="6">EfeM/EfeO family lipoprotein</fullName>
    </submittedName>
</protein>
<name>A0A939T3U3_9ACTN</name>
<keyword evidence="6" id="KW-0449">Lipoprotein</keyword>
<evidence type="ECO:0000256" key="2">
    <source>
        <dbReference type="ARBA" id="ARBA00005989"/>
    </source>
</evidence>
<evidence type="ECO:0000256" key="4">
    <source>
        <dbReference type="SAM" id="SignalP"/>
    </source>
</evidence>
<comment type="caution">
    <text evidence="6">The sequence shown here is derived from an EMBL/GenBank/DDBJ whole genome shotgun (WGS) entry which is preliminary data.</text>
</comment>
<feature type="chain" id="PRO_5039345900" evidence="4">
    <location>
        <begin position="25"/>
        <end position="368"/>
    </location>
</feature>
<dbReference type="PANTHER" id="PTHR39192:SF1">
    <property type="entry name" value="IRON UPTAKE SYSTEM COMPONENT EFEO"/>
    <property type="match status" value="1"/>
</dbReference>
<keyword evidence="3 4" id="KW-0732">Signal</keyword>
<proteinExistence type="inferred from homology"/>
<dbReference type="InterPro" id="IPR038352">
    <property type="entry name" value="Imelysin_sf"/>
</dbReference>
<dbReference type="EMBL" id="JAGEOJ010000014">
    <property type="protein sequence ID" value="MBO2451671.1"/>
    <property type="molecule type" value="Genomic_DNA"/>
</dbReference>
<evidence type="ECO:0000256" key="1">
    <source>
        <dbReference type="ARBA" id="ARBA00004196"/>
    </source>
</evidence>
<dbReference type="RefSeq" id="WP_208259584.1">
    <property type="nucleotide sequence ID" value="NZ_JAGEOJ010000014.1"/>
</dbReference>
<dbReference type="Pfam" id="PF09375">
    <property type="entry name" value="Peptidase_M75"/>
    <property type="match status" value="1"/>
</dbReference>
<evidence type="ECO:0000313" key="7">
    <source>
        <dbReference type="Proteomes" id="UP000669179"/>
    </source>
</evidence>
<dbReference type="Gene3D" id="1.20.1420.20">
    <property type="entry name" value="M75 peptidase, HXXE motif"/>
    <property type="match status" value="1"/>
</dbReference>
<dbReference type="CDD" id="cd14656">
    <property type="entry name" value="Imelysin-like_EfeO"/>
    <property type="match status" value="1"/>
</dbReference>
<keyword evidence="7" id="KW-1185">Reference proteome</keyword>
<feature type="signal peptide" evidence="4">
    <location>
        <begin position="1"/>
        <end position="24"/>
    </location>
</feature>
<dbReference type="GO" id="GO:0030313">
    <property type="term" value="C:cell envelope"/>
    <property type="evidence" value="ECO:0007669"/>
    <property type="project" value="UniProtKB-SubCell"/>
</dbReference>
<comment type="similarity">
    <text evidence="2">Belongs to the EfeM/EfeO family.</text>
</comment>
<accession>A0A939T3U3</accession>
<gene>
    <name evidence="6" type="ORF">J4573_31590</name>
</gene>
<evidence type="ECO:0000256" key="3">
    <source>
        <dbReference type="ARBA" id="ARBA00022729"/>
    </source>
</evidence>
<evidence type="ECO:0000259" key="5">
    <source>
        <dbReference type="Pfam" id="PF09375"/>
    </source>
</evidence>
<dbReference type="PANTHER" id="PTHR39192">
    <property type="entry name" value="IRON UPTAKE SYSTEM COMPONENT EFEO"/>
    <property type="match status" value="1"/>
</dbReference>
<evidence type="ECO:0000313" key="6">
    <source>
        <dbReference type="EMBL" id="MBO2451671.1"/>
    </source>
</evidence>
<reference evidence="6" key="1">
    <citation type="submission" date="2021-03" db="EMBL/GenBank/DDBJ databases">
        <authorList>
            <person name="Kanchanasin P."/>
            <person name="Saeng-In P."/>
            <person name="Phongsopitanun W."/>
            <person name="Yuki M."/>
            <person name="Kudo T."/>
            <person name="Ohkuma M."/>
            <person name="Tanasupawat S."/>
        </authorList>
    </citation>
    <scope>NUCLEOTIDE SEQUENCE</scope>
    <source>
        <strain evidence="6">GKU 128</strain>
    </source>
</reference>
<dbReference type="InterPro" id="IPR034981">
    <property type="entry name" value="Imelysin-like_EfeO/Algp7"/>
</dbReference>